<evidence type="ECO:0000313" key="2">
    <source>
        <dbReference type="EMBL" id="ANZ68620.1"/>
    </source>
</evidence>
<dbReference type="EMBL" id="CP014927">
    <property type="protein sequence ID" value="ANZ68620.1"/>
    <property type="molecule type" value="Genomic_DNA"/>
</dbReference>
<accession>A0A1B2J2T9</accession>
<sequence length="142" mass="15182">MTLVLGTDRTTITHQPESWNLAKLSKIAGILAIGWSAVGYGWLTWLQQLGLTTDQISTGLYVYLIFSAMLTILMTRTKKPFWANLPSRAVSIAIGGNCALTLVLALTGWGIAALSPALVGLAIVITVLTGIVLTVIRFAARI</sequence>
<organism evidence="2 3">
    <name type="scientific">Secundilactobacillus paracollinoides</name>
    <dbReference type="NCBI Taxonomy" id="240427"/>
    <lineage>
        <taxon>Bacteria</taxon>
        <taxon>Bacillati</taxon>
        <taxon>Bacillota</taxon>
        <taxon>Bacilli</taxon>
        <taxon>Lactobacillales</taxon>
        <taxon>Lactobacillaceae</taxon>
        <taxon>Secundilactobacillus</taxon>
    </lineage>
</organism>
<reference evidence="2 3" key="1">
    <citation type="submission" date="2016-03" db="EMBL/GenBank/DDBJ databases">
        <title>Pediococcus and Lactobacillus from brewery environment - whole genome sequencing and assembly.</title>
        <authorList>
            <person name="Behr J."/>
            <person name="Geissler A.J."/>
            <person name="Vogel R.F."/>
        </authorList>
    </citation>
    <scope>NUCLEOTIDE SEQUENCE [LARGE SCALE GENOMIC DNA]</scope>
    <source>
        <strain evidence="2 3">TMW 1.1995</strain>
        <plasmid evidence="3">pl11995-3</plasmid>
    </source>
</reference>
<protein>
    <submittedName>
        <fullName evidence="2">Uncharacterized protein</fullName>
    </submittedName>
</protein>
<feature type="transmembrane region" description="Helical" evidence="1">
    <location>
        <begin position="27"/>
        <end position="46"/>
    </location>
</feature>
<evidence type="ECO:0000256" key="1">
    <source>
        <dbReference type="SAM" id="Phobius"/>
    </source>
</evidence>
<dbReference type="Proteomes" id="UP000093267">
    <property type="component" value="Plasmid pL11995-3"/>
</dbReference>
<proteinExistence type="predicted"/>
<dbReference type="Gene3D" id="1.20.1110.10">
    <property type="entry name" value="Calcium-transporting ATPase, transmembrane domain"/>
    <property type="match status" value="1"/>
</dbReference>
<dbReference type="InterPro" id="IPR023298">
    <property type="entry name" value="ATPase_P-typ_TM_dom_sf"/>
</dbReference>
<keyword evidence="1" id="KW-0812">Transmembrane</keyword>
<keyword evidence="3" id="KW-1185">Reference proteome</keyword>
<evidence type="ECO:0000313" key="3">
    <source>
        <dbReference type="Proteomes" id="UP000093267"/>
    </source>
</evidence>
<keyword evidence="1" id="KW-1133">Transmembrane helix</keyword>
<feature type="transmembrane region" description="Helical" evidence="1">
    <location>
        <begin position="117"/>
        <end position="140"/>
    </location>
</feature>
<dbReference type="SUPFAM" id="SSF81665">
    <property type="entry name" value="Calcium ATPase, transmembrane domain M"/>
    <property type="match status" value="1"/>
</dbReference>
<keyword evidence="2" id="KW-0614">Plasmid</keyword>
<feature type="transmembrane region" description="Helical" evidence="1">
    <location>
        <begin position="58"/>
        <end position="77"/>
    </location>
</feature>
<name>A0A1B2J2T9_9LACO</name>
<keyword evidence="1" id="KW-0472">Membrane</keyword>
<gene>
    <name evidence="2" type="ORF">AYR63_15875</name>
</gene>
<feature type="transmembrane region" description="Helical" evidence="1">
    <location>
        <begin position="89"/>
        <end position="111"/>
    </location>
</feature>
<dbReference type="AlphaFoldDB" id="A0A1B2J2T9"/>
<geneLocation type="plasmid" evidence="3">
    <name>pl11995-3</name>
</geneLocation>